<evidence type="ECO:0000259" key="3">
    <source>
        <dbReference type="PROSITE" id="PS50056"/>
    </source>
</evidence>
<organism evidence="4 5">
    <name type="scientific">Hymenobacter antarcticus</name>
    <dbReference type="NCBI Taxonomy" id="486270"/>
    <lineage>
        <taxon>Bacteria</taxon>
        <taxon>Pseudomonadati</taxon>
        <taxon>Bacteroidota</taxon>
        <taxon>Cytophagia</taxon>
        <taxon>Cytophagales</taxon>
        <taxon>Hymenobacteraceae</taxon>
        <taxon>Hymenobacter</taxon>
    </lineage>
</organism>
<accession>A0ABP7PNR4</accession>
<dbReference type="Proteomes" id="UP001501556">
    <property type="component" value="Unassembled WGS sequence"/>
</dbReference>
<dbReference type="InterPro" id="IPR000387">
    <property type="entry name" value="Tyr_Pase_dom"/>
</dbReference>
<sequence length="187" mass="20474">MNTTPTPRPLPNSYWATPLLLASEYPGAKEEANAAHRLDALLAAGIRDFYDLTEATEPLQPYEALLRDRAVHLGLAAESVRFRRFPISDVSVPTPKRLAEVLAALSDSAAAGRRAVVHCWGGVGRTGTVVGCHLRHQHGLSGDEALVRIAEEWKGVEKSRRVSRSPETDEQAEFVRSYQPEMPAPIA</sequence>
<dbReference type="EMBL" id="BAABDI010000006">
    <property type="protein sequence ID" value="GAA3968444.1"/>
    <property type="molecule type" value="Genomic_DNA"/>
</dbReference>
<comment type="caution">
    <text evidence="4">The sequence shown here is derived from an EMBL/GenBank/DDBJ whole genome shotgun (WGS) entry which is preliminary data.</text>
</comment>
<keyword evidence="1" id="KW-0378">Hydrolase</keyword>
<dbReference type="InterPro" id="IPR057023">
    <property type="entry name" value="PTP-SAK"/>
</dbReference>
<reference evidence="5" key="1">
    <citation type="journal article" date="2019" name="Int. J. Syst. Evol. Microbiol.">
        <title>The Global Catalogue of Microorganisms (GCM) 10K type strain sequencing project: providing services to taxonomists for standard genome sequencing and annotation.</title>
        <authorList>
            <consortium name="The Broad Institute Genomics Platform"/>
            <consortium name="The Broad Institute Genome Sequencing Center for Infectious Disease"/>
            <person name="Wu L."/>
            <person name="Ma J."/>
        </authorList>
    </citation>
    <scope>NUCLEOTIDE SEQUENCE [LARGE SCALE GENOMIC DNA]</scope>
    <source>
        <strain evidence="5">JCM 17217</strain>
    </source>
</reference>
<dbReference type="RefSeq" id="WP_345122317.1">
    <property type="nucleotide sequence ID" value="NZ_BAABDI010000006.1"/>
</dbReference>
<feature type="region of interest" description="Disordered" evidence="2">
    <location>
        <begin position="158"/>
        <end position="187"/>
    </location>
</feature>
<dbReference type="PROSITE" id="PS50056">
    <property type="entry name" value="TYR_PHOSPHATASE_2"/>
    <property type="match status" value="1"/>
</dbReference>
<dbReference type="Gene3D" id="3.90.190.10">
    <property type="entry name" value="Protein tyrosine phosphatase superfamily"/>
    <property type="match status" value="1"/>
</dbReference>
<dbReference type="SUPFAM" id="SSF52799">
    <property type="entry name" value="(Phosphotyrosine protein) phosphatases II"/>
    <property type="match status" value="1"/>
</dbReference>
<evidence type="ECO:0000256" key="2">
    <source>
        <dbReference type="SAM" id="MobiDB-lite"/>
    </source>
</evidence>
<dbReference type="PROSITE" id="PS00383">
    <property type="entry name" value="TYR_PHOSPHATASE_1"/>
    <property type="match status" value="1"/>
</dbReference>
<dbReference type="InterPro" id="IPR050561">
    <property type="entry name" value="PTP"/>
</dbReference>
<dbReference type="Pfam" id="PF22784">
    <property type="entry name" value="PTP-SAK"/>
    <property type="match status" value="1"/>
</dbReference>
<evidence type="ECO:0000313" key="4">
    <source>
        <dbReference type="EMBL" id="GAA3968444.1"/>
    </source>
</evidence>
<feature type="compositionally biased region" description="Basic and acidic residues" evidence="2">
    <location>
        <begin position="158"/>
        <end position="167"/>
    </location>
</feature>
<name>A0ABP7PNR4_9BACT</name>
<gene>
    <name evidence="4" type="ORF">GCM10022407_13170</name>
</gene>
<dbReference type="PANTHER" id="PTHR23339">
    <property type="entry name" value="TYROSINE SPECIFIC PROTEIN PHOSPHATASE AND DUAL SPECIFICITY PROTEIN PHOSPHATASE"/>
    <property type="match status" value="1"/>
</dbReference>
<dbReference type="CDD" id="cd14494">
    <property type="entry name" value="PTP_DSP_cys"/>
    <property type="match status" value="1"/>
</dbReference>
<dbReference type="InterPro" id="IPR029021">
    <property type="entry name" value="Prot-tyrosine_phosphatase-like"/>
</dbReference>
<evidence type="ECO:0000256" key="1">
    <source>
        <dbReference type="ARBA" id="ARBA00022801"/>
    </source>
</evidence>
<proteinExistence type="predicted"/>
<evidence type="ECO:0000313" key="5">
    <source>
        <dbReference type="Proteomes" id="UP001501556"/>
    </source>
</evidence>
<dbReference type="InterPro" id="IPR016130">
    <property type="entry name" value="Tyr_Pase_AS"/>
</dbReference>
<feature type="domain" description="Tyrosine specific protein phosphatases" evidence="3">
    <location>
        <begin position="96"/>
        <end position="160"/>
    </location>
</feature>
<keyword evidence="5" id="KW-1185">Reference proteome</keyword>
<protein>
    <recommendedName>
        <fullName evidence="3">Tyrosine specific protein phosphatases domain-containing protein</fullName>
    </recommendedName>
</protein>